<keyword evidence="1" id="KW-0472">Membrane</keyword>
<keyword evidence="4" id="KW-1185">Reference proteome</keyword>
<dbReference type="RefSeq" id="WP_093914323.1">
    <property type="nucleotide sequence ID" value="NZ_FONL01000029.1"/>
</dbReference>
<dbReference type="InterPro" id="IPR011990">
    <property type="entry name" value="TPR-like_helical_dom_sf"/>
</dbReference>
<evidence type="ECO:0000313" key="4">
    <source>
        <dbReference type="Proteomes" id="UP000198896"/>
    </source>
</evidence>
<feature type="domain" description="DZANK-type" evidence="2">
    <location>
        <begin position="4"/>
        <end position="52"/>
    </location>
</feature>
<sequence length="305" mass="34332">MKICPSCQLEYDNKYAFCKKCGSQLVAKEERRTCPKCGSLIETNGSFCPHCGASLSGNKLDDTETTSGFKGDNEKKLTSNLPTGNIYVLLLGVLVILGFLYFNFKDNLYDAGIVQPSIAVEQTRYAQRLEEKGNLESAFQWYRKAAEQGDIEAQYHVGYMYDYGVGIGKNHKEAVVWYKKAAELGHAQAQCNLALIYDSGGRLGNREEAISWYKKAAEQGVRKAQFILGSKYEKGHVVTKDYKEAFKWYKKAAEQGDGQAQYNVGHMYYYGKGIEKNEEEAIKWFKKSADNGINYAEATLKKLGY</sequence>
<dbReference type="SUPFAM" id="SSF81901">
    <property type="entry name" value="HCP-like"/>
    <property type="match status" value="1"/>
</dbReference>
<evidence type="ECO:0000256" key="1">
    <source>
        <dbReference type="SAM" id="Phobius"/>
    </source>
</evidence>
<dbReference type="InterPro" id="IPR050767">
    <property type="entry name" value="Sel1_AlgK"/>
</dbReference>
<feature type="transmembrane region" description="Helical" evidence="1">
    <location>
        <begin position="86"/>
        <end position="104"/>
    </location>
</feature>
<keyword evidence="1" id="KW-1133">Transmembrane helix</keyword>
<dbReference type="SMART" id="SM00671">
    <property type="entry name" value="SEL1"/>
    <property type="match status" value="5"/>
</dbReference>
<dbReference type="PANTHER" id="PTHR11102:SF160">
    <property type="entry name" value="ERAD-ASSOCIATED E3 UBIQUITIN-PROTEIN LIGASE COMPONENT HRD3"/>
    <property type="match status" value="1"/>
</dbReference>
<evidence type="ECO:0000313" key="3">
    <source>
        <dbReference type="EMBL" id="SFE87978.1"/>
    </source>
</evidence>
<dbReference type="InterPro" id="IPR006597">
    <property type="entry name" value="Sel1-like"/>
</dbReference>
<dbReference type="Pfam" id="PF08238">
    <property type="entry name" value="Sel1"/>
    <property type="match status" value="5"/>
</dbReference>
<dbReference type="Pfam" id="PF12773">
    <property type="entry name" value="DZR"/>
    <property type="match status" value="1"/>
</dbReference>
<name>A0A1I2E659_9FIRM</name>
<dbReference type="Gene3D" id="1.25.40.10">
    <property type="entry name" value="Tetratricopeptide repeat domain"/>
    <property type="match status" value="2"/>
</dbReference>
<dbReference type="OrthoDB" id="2243049at2"/>
<dbReference type="PANTHER" id="PTHR11102">
    <property type="entry name" value="SEL-1-LIKE PROTEIN"/>
    <property type="match status" value="1"/>
</dbReference>
<gene>
    <name evidence="3" type="ORF">SAMN05216245_1293</name>
</gene>
<evidence type="ECO:0000259" key="2">
    <source>
        <dbReference type="Pfam" id="PF12773"/>
    </source>
</evidence>
<dbReference type="EMBL" id="FONL01000029">
    <property type="protein sequence ID" value="SFE87978.1"/>
    <property type="molecule type" value="Genomic_DNA"/>
</dbReference>
<proteinExistence type="predicted"/>
<organism evidence="3 4">
    <name type="scientific">Succiniclasticum ruminis DSM 9236</name>
    <dbReference type="NCBI Taxonomy" id="1123323"/>
    <lineage>
        <taxon>Bacteria</taxon>
        <taxon>Bacillati</taxon>
        <taxon>Bacillota</taxon>
        <taxon>Negativicutes</taxon>
        <taxon>Acidaminococcales</taxon>
        <taxon>Acidaminococcaceae</taxon>
        <taxon>Succiniclasticum</taxon>
    </lineage>
</organism>
<accession>A0A1I2E659</accession>
<dbReference type="Proteomes" id="UP000198896">
    <property type="component" value="Unassembled WGS sequence"/>
</dbReference>
<protein>
    <submittedName>
        <fullName evidence="3">Sel1 repeat-containing protein</fullName>
    </submittedName>
</protein>
<dbReference type="AlphaFoldDB" id="A0A1I2E659"/>
<dbReference type="InterPro" id="IPR025874">
    <property type="entry name" value="DZR"/>
</dbReference>
<keyword evidence="1" id="KW-0812">Transmembrane</keyword>
<reference evidence="3 4" key="1">
    <citation type="submission" date="2016-10" db="EMBL/GenBank/DDBJ databases">
        <authorList>
            <person name="de Groot N.N."/>
        </authorList>
    </citation>
    <scope>NUCLEOTIDE SEQUENCE [LARGE SCALE GENOMIC DNA]</scope>
    <source>
        <strain evidence="3 4">DSM 9236</strain>
    </source>
</reference>
<dbReference type="STRING" id="1123323.SAMN05216245_1293"/>